<dbReference type="PANTHER" id="PTHR33751">
    <property type="entry name" value="CBB3-TYPE CYTOCHROME C OXIDASE SUBUNIT FIXP"/>
    <property type="match status" value="1"/>
</dbReference>
<keyword evidence="1" id="KW-0813">Transport</keyword>
<keyword evidence="10" id="KW-1185">Reference proteome</keyword>
<gene>
    <name evidence="9" type="ORF">Q4F19_03665</name>
</gene>
<evidence type="ECO:0000256" key="1">
    <source>
        <dbReference type="ARBA" id="ARBA00022448"/>
    </source>
</evidence>
<accession>A0ABT8Y644</accession>
<keyword evidence="3 6" id="KW-0479">Metal-binding</keyword>
<dbReference type="PROSITE" id="PS51007">
    <property type="entry name" value="CYTC"/>
    <property type="match status" value="1"/>
</dbReference>
<dbReference type="PANTHER" id="PTHR33751:SF9">
    <property type="entry name" value="CYTOCHROME C4"/>
    <property type="match status" value="1"/>
</dbReference>
<evidence type="ECO:0000256" key="7">
    <source>
        <dbReference type="SAM" id="SignalP"/>
    </source>
</evidence>
<dbReference type="EMBL" id="JAUOTP010000001">
    <property type="protein sequence ID" value="MDO6413472.1"/>
    <property type="molecule type" value="Genomic_DNA"/>
</dbReference>
<evidence type="ECO:0000256" key="4">
    <source>
        <dbReference type="ARBA" id="ARBA00022982"/>
    </source>
</evidence>
<dbReference type="Gene3D" id="1.10.760.10">
    <property type="entry name" value="Cytochrome c-like domain"/>
    <property type="match status" value="2"/>
</dbReference>
<keyword evidence="2 6" id="KW-0349">Heme</keyword>
<feature type="signal peptide" evidence="7">
    <location>
        <begin position="1"/>
        <end position="21"/>
    </location>
</feature>
<evidence type="ECO:0000313" key="10">
    <source>
        <dbReference type="Proteomes" id="UP001169764"/>
    </source>
</evidence>
<name>A0ABT8Y644_9SPHN</name>
<organism evidence="9 10">
    <name type="scientific">Sphingomonas natans</name>
    <dbReference type="NCBI Taxonomy" id="3063330"/>
    <lineage>
        <taxon>Bacteria</taxon>
        <taxon>Pseudomonadati</taxon>
        <taxon>Pseudomonadota</taxon>
        <taxon>Alphaproteobacteria</taxon>
        <taxon>Sphingomonadales</taxon>
        <taxon>Sphingomonadaceae</taxon>
        <taxon>Sphingomonas</taxon>
    </lineage>
</organism>
<evidence type="ECO:0000313" key="9">
    <source>
        <dbReference type="EMBL" id="MDO6413472.1"/>
    </source>
</evidence>
<evidence type="ECO:0000259" key="8">
    <source>
        <dbReference type="PROSITE" id="PS51007"/>
    </source>
</evidence>
<keyword evidence="4" id="KW-0249">Electron transport</keyword>
<keyword evidence="7" id="KW-0732">Signal</keyword>
<feature type="chain" id="PRO_5045449005" description="Cytochrome c domain-containing protein" evidence="7">
    <location>
        <begin position="22"/>
        <end position="316"/>
    </location>
</feature>
<comment type="caution">
    <text evidence="9">The sequence shown here is derived from an EMBL/GenBank/DDBJ whole genome shotgun (WGS) entry which is preliminary data.</text>
</comment>
<dbReference type="InterPro" id="IPR050597">
    <property type="entry name" value="Cytochrome_c_Oxidase_Subunit"/>
</dbReference>
<feature type="domain" description="Cytochrome c" evidence="8">
    <location>
        <begin position="229"/>
        <end position="315"/>
    </location>
</feature>
<dbReference type="SUPFAM" id="SSF46626">
    <property type="entry name" value="Cytochrome c"/>
    <property type="match status" value="2"/>
</dbReference>
<evidence type="ECO:0000256" key="2">
    <source>
        <dbReference type="ARBA" id="ARBA00022617"/>
    </source>
</evidence>
<proteinExistence type="predicted"/>
<reference evidence="9" key="1">
    <citation type="submission" date="2023-07" db="EMBL/GenBank/DDBJ databases">
        <authorList>
            <person name="Kim M."/>
        </authorList>
    </citation>
    <scope>NUCLEOTIDE SEQUENCE</scope>
    <source>
        <strain evidence="9">BIUV-7</strain>
    </source>
</reference>
<sequence>MRAVSVVALLLVAMLAEVAAASSYSPAWDWAFPPSVPPDNPDTVVRRSIPGSLLHFTEAQTRDLMHAVDWQPADHAPMPESVAHGTGGALACGFCHLPTGHGRPENSALAGLPAAYIEQQVKAFADGTRRAAKADHRAALLMAKTAQAAPPEAVRSAALYFSRQPFVSRVRVVEAETIPHPKPFAFVYAIDPAAPPEPLGQRIIEAPANPDDFELRDPRMTFTAYVPRGAVAEGAALAKSGGAAAQPCTVCHGPGLRGGIAPPLAGRSPTTMARQLIAFQTGARANAEAAPMRLIAARLTDREMIALSAYAATLKP</sequence>
<keyword evidence="5 6" id="KW-0408">Iron</keyword>
<evidence type="ECO:0000256" key="6">
    <source>
        <dbReference type="PROSITE-ProRule" id="PRU00433"/>
    </source>
</evidence>
<dbReference type="InterPro" id="IPR036909">
    <property type="entry name" value="Cyt_c-like_dom_sf"/>
</dbReference>
<dbReference type="RefSeq" id="WP_303539899.1">
    <property type="nucleotide sequence ID" value="NZ_JAUOTP010000001.1"/>
</dbReference>
<protein>
    <recommendedName>
        <fullName evidence="8">Cytochrome c domain-containing protein</fullName>
    </recommendedName>
</protein>
<evidence type="ECO:0000256" key="3">
    <source>
        <dbReference type="ARBA" id="ARBA00022723"/>
    </source>
</evidence>
<dbReference type="InterPro" id="IPR009056">
    <property type="entry name" value="Cyt_c-like_dom"/>
</dbReference>
<evidence type="ECO:0000256" key="5">
    <source>
        <dbReference type="ARBA" id="ARBA00023004"/>
    </source>
</evidence>
<dbReference type="Proteomes" id="UP001169764">
    <property type="component" value="Unassembled WGS sequence"/>
</dbReference>